<gene>
    <name evidence="2" type="ORF">HGG79_18560</name>
</gene>
<keyword evidence="2" id="KW-0547">Nucleotide-binding</keyword>
<dbReference type="GO" id="GO:0006260">
    <property type="term" value="P:DNA replication"/>
    <property type="evidence" value="ECO:0007669"/>
    <property type="project" value="TreeGrafter"/>
</dbReference>
<dbReference type="AlphaFoldDB" id="A0A923EDV0"/>
<keyword evidence="2" id="KW-0067">ATP-binding</keyword>
<comment type="caution">
    <text evidence="2">The sequence shown here is derived from an EMBL/GenBank/DDBJ whole genome shotgun (WGS) entry which is preliminary data.</text>
</comment>
<dbReference type="EMBL" id="JAAZWO010000035">
    <property type="protein sequence ID" value="MBC2399751.1"/>
    <property type="molecule type" value="Genomic_DNA"/>
</dbReference>
<accession>A0A923EDV0</accession>
<dbReference type="CDD" id="cd00009">
    <property type="entry name" value="AAA"/>
    <property type="match status" value="1"/>
</dbReference>
<dbReference type="PANTHER" id="PTHR30050:SF4">
    <property type="entry name" value="ATP-BINDING PROTEIN RV3427C IN INSERTION SEQUENCE-RELATED"/>
    <property type="match status" value="1"/>
</dbReference>
<dbReference type="Pfam" id="PF01695">
    <property type="entry name" value="IstB_IS21"/>
    <property type="match status" value="1"/>
</dbReference>
<dbReference type="InterPro" id="IPR003593">
    <property type="entry name" value="AAA+_ATPase"/>
</dbReference>
<dbReference type="Proteomes" id="UP000563151">
    <property type="component" value="Unassembled WGS sequence"/>
</dbReference>
<dbReference type="InterPro" id="IPR002611">
    <property type="entry name" value="IstB_ATP-bd"/>
</dbReference>
<proteinExistence type="predicted"/>
<dbReference type="PANTHER" id="PTHR30050">
    <property type="entry name" value="CHROMOSOMAL REPLICATION INITIATOR PROTEIN DNAA"/>
    <property type="match status" value="1"/>
</dbReference>
<dbReference type="SUPFAM" id="SSF52540">
    <property type="entry name" value="P-loop containing nucleoside triphosphate hydrolases"/>
    <property type="match status" value="1"/>
</dbReference>
<dbReference type="NCBIfam" id="NF005992">
    <property type="entry name" value="PRK08116.1"/>
    <property type="match status" value="1"/>
</dbReference>
<feature type="domain" description="AAA+ ATPase" evidence="1">
    <location>
        <begin position="131"/>
        <end position="257"/>
    </location>
</feature>
<keyword evidence="3" id="KW-1185">Reference proteome</keyword>
<reference evidence="2 3" key="1">
    <citation type="submission" date="2020-04" db="EMBL/GenBank/DDBJ databases">
        <title>Genomic insights into acetone-butanol-ethanol (ABE) fermentation by sequencing solventogenic clostridia strains.</title>
        <authorList>
            <person name="Brown S."/>
        </authorList>
    </citation>
    <scope>NUCLEOTIDE SEQUENCE [LARGE SCALE GENOMIC DNA]</scope>
    <source>
        <strain evidence="2 3">DJ011</strain>
    </source>
</reference>
<evidence type="ECO:0000259" key="1">
    <source>
        <dbReference type="SMART" id="SM00382"/>
    </source>
</evidence>
<evidence type="ECO:0000313" key="2">
    <source>
        <dbReference type="EMBL" id="MBC2399751.1"/>
    </source>
</evidence>
<dbReference type="SMART" id="SM00382">
    <property type="entry name" value="AAA"/>
    <property type="match status" value="1"/>
</dbReference>
<sequence>MKTGGKIDMEKILETLKKQNNLSLELKCDDFKNIPKCEICNEPIGIVVEMPFGKRLYPRACKCRREIYNKQKTEDENKEKQERLNRVISNSMMNDNFKNCTFKNWNHAVGNEKLYKVAKQYVDNFSKMKRENQGMLIYGRPGNGKTYFASSIANQLLGKLIPVICIGAISLTERISQSKKTWGDEGIFTVLNALDNADLLIIDDLGTEEDNKWTRAMIYQIVEKRNNSRLPLIITTNMSINKIVERYDYRTYSRLKEMCFFIENTGKDIREFQGEKKAEKFIQQVFQY</sequence>
<evidence type="ECO:0000313" key="3">
    <source>
        <dbReference type="Proteomes" id="UP000563151"/>
    </source>
</evidence>
<name>A0A923EDV0_CLOTT</name>
<dbReference type="Gene3D" id="3.40.50.300">
    <property type="entry name" value="P-loop containing nucleotide triphosphate hydrolases"/>
    <property type="match status" value="1"/>
</dbReference>
<protein>
    <submittedName>
        <fullName evidence="2">ATP-binding protein</fullName>
    </submittedName>
</protein>
<dbReference type="InterPro" id="IPR027417">
    <property type="entry name" value="P-loop_NTPase"/>
</dbReference>
<organism evidence="2 3">
    <name type="scientific">Clostridium tetanomorphum</name>
    <dbReference type="NCBI Taxonomy" id="1553"/>
    <lineage>
        <taxon>Bacteria</taxon>
        <taxon>Bacillati</taxon>
        <taxon>Bacillota</taxon>
        <taxon>Clostridia</taxon>
        <taxon>Eubacteriales</taxon>
        <taxon>Clostridiaceae</taxon>
        <taxon>Clostridium</taxon>
    </lineage>
</organism>
<dbReference type="GO" id="GO:0005524">
    <property type="term" value="F:ATP binding"/>
    <property type="evidence" value="ECO:0007669"/>
    <property type="project" value="UniProtKB-KW"/>
</dbReference>